<comment type="caution">
    <text evidence="2">The sequence shown here is derived from an EMBL/GenBank/DDBJ whole genome shotgun (WGS) entry which is preliminary data.</text>
</comment>
<keyword evidence="1" id="KW-1133">Transmembrane helix</keyword>
<evidence type="ECO:0000313" key="2">
    <source>
        <dbReference type="EMBL" id="TWT94497.1"/>
    </source>
</evidence>
<dbReference type="AlphaFoldDB" id="A0A5C6A541"/>
<reference evidence="2 3" key="1">
    <citation type="submission" date="2019-02" db="EMBL/GenBank/DDBJ databases">
        <title>Deep-cultivation of Planctomycetes and their phenomic and genomic characterization uncovers novel biology.</title>
        <authorList>
            <person name="Wiegand S."/>
            <person name="Jogler M."/>
            <person name="Boedeker C."/>
            <person name="Pinto D."/>
            <person name="Vollmers J."/>
            <person name="Rivas-Marin E."/>
            <person name="Kohn T."/>
            <person name="Peeters S.H."/>
            <person name="Heuer A."/>
            <person name="Rast P."/>
            <person name="Oberbeckmann S."/>
            <person name="Bunk B."/>
            <person name="Jeske O."/>
            <person name="Meyerdierks A."/>
            <person name="Storesund J.E."/>
            <person name="Kallscheuer N."/>
            <person name="Luecker S."/>
            <person name="Lage O.M."/>
            <person name="Pohl T."/>
            <person name="Merkel B.J."/>
            <person name="Hornburger P."/>
            <person name="Mueller R.-W."/>
            <person name="Bruemmer F."/>
            <person name="Labrenz M."/>
            <person name="Spormann A.M."/>
            <person name="Op Den Camp H."/>
            <person name="Overmann J."/>
            <person name="Amann R."/>
            <person name="Jetten M.S.M."/>
            <person name="Mascher T."/>
            <person name="Medema M.H."/>
            <person name="Devos D.P."/>
            <person name="Kaster A.-K."/>
            <person name="Ovreas L."/>
            <person name="Rohde M."/>
            <person name="Galperin M.Y."/>
            <person name="Jogler C."/>
        </authorList>
    </citation>
    <scope>NUCLEOTIDE SEQUENCE [LARGE SCALE GENOMIC DNA]</scope>
    <source>
        <strain evidence="2 3">Pla52n</strain>
    </source>
</reference>
<keyword evidence="1" id="KW-0812">Transmembrane</keyword>
<evidence type="ECO:0000256" key="1">
    <source>
        <dbReference type="SAM" id="Phobius"/>
    </source>
</evidence>
<evidence type="ECO:0000313" key="3">
    <source>
        <dbReference type="Proteomes" id="UP000320176"/>
    </source>
</evidence>
<name>A0A5C6A541_9BACT</name>
<sequence length="130" mass="14391">MMAASPTIYGIINLASQFIFFVGLCWGIAYGMMNREKYPQASGRLVLGFAILMIHFLLGAFIFPVIAGFTDRELIPLVFAILGFIRTPIQLLGLGLIATAVYMNRKSAFDADEIPIRPRIIDDQNPYASS</sequence>
<feature type="transmembrane region" description="Helical" evidence="1">
    <location>
        <begin position="45"/>
        <end position="69"/>
    </location>
</feature>
<proteinExistence type="predicted"/>
<gene>
    <name evidence="2" type="ORF">Pla52n_53180</name>
</gene>
<protein>
    <submittedName>
        <fullName evidence="2">Uncharacterized protein</fullName>
    </submittedName>
</protein>
<accession>A0A5C6A541</accession>
<dbReference type="EMBL" id="SJPN01000007">
    <property type="protein sequence ID" value="TWT94497.1"/>
    <property type="molecule type" value="Genomic_DNA"/>
</dbReference>
<organism evidence="2 3">
    <name type="scientific">Stieleria varia</name>
    <dbReference type="NCBI Taxonomy" id="2528005"/>
    <lineage>
        <taxon>Bacteria</taxon>
        <taxon>Pseudomonadati</taxon>
        <taxon>Planctomycetota</taxon>
        <taxon>Planctomycetia</taxon>
        <taxon>Pirellulales</taxon>
        <taxon>Pirellulaceae</taxon>
        <taxon>Stieleria</taxon>
    </lineage>
</organism>
<feature type="transmembrane region" description="Helical" evidence="1">
    <location>
        <begin position="6"/>
        <end position="33"/>
    </location>
</feature>
<keyword evidence="3" id="KW-1185">Reference proteome</keyword>
<feature type="transmembrane region" description="Helical" evidence="1">
    <location>
        <begin position="75"/>
        <end position="102"/>
    </location>
</feature>
<dbReference type="Proteomes" id="UP000320176">
    <property type="component" value="Unassembled WGS sequence"/>
</dbReference>
<keyword evidence="1" id="KW-0472">Membrane</keyword>